<dbReference type="InterPro" id="IPR000504">
    <property type="entry name" value="RRM_dom"/>
</dbReference>
<evidence type="ECO:0000256" key="3">
    <source>
        <dbReference type="SAM" id="MobiDB-lite"/>
    </source>
</evidence>
<dbReference type="FunFam" id="3.30.70.330:FF:001113">
    <property type="entry name" value="RNP domain protein"/>
    <property type="match status" value="1"/>
</dbReference>
<evidence type="ECO:0000313" key="6">
    <source>
        <dbReference type="Proteomes" id="UP000770015"/>
    </source>
</evidence>
<evidence type="ECO:0000256" key="1">
    <source>
        <dbReference type="ARBA" id="ARBA00022884"/>
    </source>
</evidence>
<feature type="compositionally biased region" description="Basic residues" evidence="3">
    <location>
        <begin position="152"/>
        <end position="166"/>
    </location>
</feature>
<feature type="region of interest" description="Disordered" evidence="3">
    <location>
        <begin position="127"/>
        <end position="243"/>
    </location>
</feature>
<dbReference type="AlphaFoldDB" id="A0A9P9AAZ4"/>
<accession>A0A9P9AAZ4</accession>
<feature type="compositionally biased region" description="Basic and acidic residues" evidence="3">
    <location>
        <begin position="226"/>
        <end position="235"/>
    </location>
</feature>
<dbReference type="InterPro" id="IPR052462">
    <property type="entry name" value="SLIRP/GR-RBP-like"/>
</dbReference>
<dbReference type="Proteomes" id="UP000770015">
    <property type="component" value="Unassembled WGS sequence"/>
</dbReference>
<feature type="domain" description="RRM" evidence="4">
    <location>
        <begin position="53"/>
        <end position="130"/>
    </location>
</feature>
<feature type="compositionally biased region" description="Basic and acidic residues" evidence="3">
    <location>
        <begin position="127"/>
        <end position="139"/>
    </location>
</feature>
<dbReference type="InterPro" id="IPR035979">
    <property type="entry name" value="RBD_domain_sf"/>
</dbReference>
<dbReference type="SUPFAM" id="SSF54928">
    <property type="entry name" value="RNA-binding domain, RBD"/>
    <property type="match status" value="2"/>
</dbReference>
<dbReference type="SMART" id="SM00360">
    <property type="entry name" value="RRM"/>
    <property type="match status" value="2"/>
</dbReference>
<feature type="region of interest" description="Disordered" evidence="3">
    <location>
        <begin position="334"/>
        <end position="384"/>
    </location>
</feature>
<dbReference type="OrthoDB" id="439808at2759"/>
<keyword evidence="6" id="KW-1185">Reference proteome</keyword>
<dbReference type="GO" id="GO:0003723">
    <property type="term" value="F:RNA binding"/>
    <property type="evidence" value="ECO:0007669"/>
    <property type="project" value="UniProtKB-UniRule"/>
</dbReference>
<sequence length="384" mass="40330">MSAAVEKVSEKVTDAVNDITNSLSNTSINDKAADPKPAAANNDAVLASAAEGRRLYIGNLAYATTEGELKEFFKGYLVESVSIPKNPRTDRPVGYAFVDLSTPTEAERAISELSGKEILERKVSVQLARKPEPAGEKAEVANGEGATEGNRRRPSGRGRGRGRGGRGARGGRDAKEEGAEEAAPAAAAVAVPEGAAAAPTEVQPLSDITNKDNTDSAAKKATQNRPPRERRERGPPADGVASKTKVMVANLPYDLTEEKQLKELFAAYSPSSAKIALRPIPRFMIKKLQARGEPRKGRGFGFVTLASEELQQKAVAEMNGKEIEGREIAVKVAIDSPDKTDEEANAPEENKENETAAAPAEAATPAAAAPAATPAAAPATTTVV</sequence>
<keyword evidence="1 2" id="KW-0694">RNA-binding</keyword>
<organism evidence="5 6">
    <name type="scientific">Plectosphaerella plurivora</name>
    <dbReference type="NCBI Taxonomy" id="936078"/>
    <lineage>
        <taxon>Eukaryota</taxon>
        <taxon>Fungi</taxon>
        <taxon>Dikarya</taxon>
        <taxon>Ascomycota</taxon>
        <taxon>Pezizomycotina</taxon>
        <taxon>Sordariomycetes</taxon>
        <taxon>Hypocreomycetidae</taxon>
        <taxon>Glomerellales</taxon>
        <taxon>Plectosphaerellaceae</taxon>
        <taxon>Plectosphaerella</taxon>
    </lineage>
</organism>
<dbReference type="PROSITE" id="PS50102">
    <property type="entry name" value="RRM"/>
    <property type="match status" value="2"/>
</dbReference>
<evidence type="ECO:0000256" key="2">
    <source>
        <dbReference type="PROSITE-ProRule" id="PRU00176"/>
    </source>
</evidence>
<feature type="compositionally biased region" description="Low complexity" evidence="3">
    <location>
        <begin position="355"/>
        <end position="384"/>
    </location>
</feature>
<dbReference type="InterPro" id="IPR012677">
    <property type="entry name" value="Nucleotide-bd_a/b_plait_sf"/>
</dbReference>
<dbReference type="PANTHER" id="PTHR48027">
    <property type="entry name" value="HETEROGENEOUS NUCLEAR RIBONUCLEOPROTEIN 87F-RELATED"/>
    <property type="match status" value="1"/>
</dbReference>
<feature type="compositionally biased region" description="Basic and acidic residues" evidence="3">
    <location>
        <begin position="209"/>
        <end position="218"/>
    </location>
</feature>
<gene>
    <name evidence="5" type="ORF">F5X68DRAFT_275710</name>
</gene>
<evidence type="ECO:0000259" key="4">
    <source>
        <dbReference type="PROSITE" id="PS50102"/>
    </source>
</evidence>
<evidence type="ECO:0000313" key="5">
    <source>
        <dbReference type="EMBL" id="KAH6688048.1"/>
    </source>
</evidence>
<reference evidence="5" key="1">
    <citation type="journal article" date="2021" name="Nat. Commun.">
        <title>Genetic determinants of endophytism in the Arabidopsis root mycobiome.</title>
        <authorList>
            <person name="Mesny F."/>
            <person name="Miyauchi S."/>
            <person name="Thiergart T."/>
            <person name="Pickel B."/>
            <person name="Atanasova L."/>
            <person name="Karlsson M."/>
            <person name="Huettel B."/>
            <person name="Barry K.W."/>
            <person name="Haridas S."/>
            <person name="Chen C."/>
            <person name="Bauer D."/>
            <person name="Andreopoulos W."/>
            <person name="Pangilinan J."/>
            <person name="LaButti K."/>
            <person name="Riley R."/>
            <person name="Lipzen A."/>
            <person name="Clum A."/>
            <person name="Drula E."/>
            <person name="Henrissat B."/>
            <person name="Kohler A."/>
            <person name="Grigoriev I.V."/>
            <person name="Martin F.M."/>
            <person name="Hacquard S."/>
        </authorList>
    </citation>
    <scope>NUCLEOTIDE SEQUENCE</scope>
    <source>
        <strain evidence="5">MPI-SDFR-AT-0117</strain>
    </source>
</reference>
<protein>
    <recommendedName>
        <fullName evidence="4">RRM domain-containing protein</fullName>
    </recommendedName>
</protein>
<feature type="compositionally biased region" description="Low complexity" evidence="3">
    <location>
        <begin position="181"/>
        <end position="199"/>
    </location>
</feature>
<name>A0A9P9AAZ4_9PEZI</name>
<proteinExistence type="predicted"/>
<dbReference type="Pfam" id="PF00076">
    <property type="entry name" value="RRM_1"/>
    <property type="match status" value="2"/>
</dbReference>
<comment type="caution">
    <text evidence="5">The sequence shown here is derived from an EMBL/GenBank/DDBJ whole genome shotgun (WGS) entry which is preliminary data.</text>
</comment>
<dbReference type="EMBL" id="JAGSXJ010000010">
    <property type="protein sequence ID" value="KAH6688048.1"/>
    <property type="molecule type" value="Genomic_DNA"/>
</dbReference>
<feature type="domain" description="RRM" evidence="4">
    <location>
        <begin position="244"/>
        <end position="335"/>
    </location>
</feature>
<dbReference type="Gene3D" id="3.30.70.330">
    <property type="match status" value="2"/>
</dbReference>